<dbReference type="SMART" id="SM00042">
    <property type="entry name" value="CUB"/>
    <property type="match status" value="4"/>
</dbReference>
<evidence type="ECO:0000256" key="1">
    <source>
        <dbReference type="ARBA" id="ARBA00022737"/>
    </source>
</evidence>
<keyword evidence="2" id="KW-1015">Disulfide bond</keyword>
<name>A0A158Q6J5_DRAME</name>
<keyword evidence="7" id="KW-1185">Reference proteome</keyword>
<reference evidence="8" key="1">
    <citation type="submission" date="2016-04" db="UniProtKB">
        <authorList>
            <consortium name="WormBaseParasite"/>
        </authorList>
    </citation>
    <scope>IDENTIFICATION</scope>
</reference>
<reference evidence="5 7" key="2">
    <citation type="submission" date="2018-11" db="EMBL/GenBank/DDBJ databases">
        <authorList>
            <consortium name="Pathogen Informatics"/>
        </authorList>
    </citation>
    <scope>NUCLEOTIDE SEQUENCE [LARGE SCALE GENOMIC DNA]</scope>
</reference>
<dbReference type="AlphaFoldDB" id="A0A158Q6J5"/>
<dbReference type="InterPro" id="IPR035914">
    <property type="entry name" value="Sperma_CUB_dom_sf"/>
</dbReference>
<organism evidence="6 8">
    <name type="scientific">Dracunculus medinensis</name>
    <name type="common">Guinea worm</name>
    <dbReference type="NCBI Taxonomy" id="318479"/>
    <lineage>
        <taxon>Eukaryota</taxon>
        <taxon>Metazoa</taxon>
        <taxon>Ecdysozoa</taxon>
        <taxon>Nematoda</taxon>
        <taxon>Chromadorea</taxon>
        <taxon>Rhabditida</taxon>
        <taxon>Spirurina</taxon>
        <taxon>Dracunculoidea</taxon>
        <taxon>Dracunculidae</taxon>
        <taxon>Dracunculus</taxon>
    </lineage>
</organism>
<dbReference type="EMBL" id="UYYG01001261">
    <property type="protein sequence ID" value="VDN60891.1"/>
    <property type="molecule type" value="Genomic_DNA"/>
</dbReference>
<protein>
    <submittedName>
        <fullName evidence="8">CUB domain-containing protein</fullName>
    </submittedName>
</protein>
<keyword evidence="1" id="KW-0677">Repeat</keyword>
<feature type="domain" description="CUB" evidence="4">
    <location>
        <begin position="360"/>
        <end position="478"/>
    </location>
</feature>
<feature type="domain" description="CUB" evidence="4">
    <location>
        <begin position="197"/>
        <end position="359"/>
    </location>
</feature>
<gene>
    <name evidence="5" type="ORF">DME_LOCUS10864</name>
</gene>
<feature type="domain" description="CUB" evidence="4">
    <location>
        <begin position="482"/>
        <end position="614"/>
    </location>
</feature>
<dbReference type="OrthoDB" id="10009301at2759"/>
<dbReference type="WBParaSite" id="DME_0001027401-mRNA-1">
    <property type="protein sequence ID" value="DME_0001027401-mRNA-1"/>
    <property type="gene ID" value="DME_0001027401"/>
</dbReference>
<evidence type="ECO:0000256" key="2">
    <source>
        <dbReference type="ARBA" id="ARBA00023157"/>
    </source>
</evidence>
<dbReference type="PROSITE" id="PS01180">
    <property type="entry name" value="CUB"/>
    <property type="match status" value="4"/>
</dbReference>
<dbReference type="PANTHER" id="PTHR24251:SF30">
    <property type="entry name" value="MEMBRANE FRIZZLED-RELATED PROTEIN"/>
    <property type="match status" value="1"/>
</dbReference>
<evidence type="ECO:0000259" key="4">
    <source>
        <dbReference type="PROSITE" id="PS01180"/>
    </source>
</evidence>
<evidence type="ECO:0000313" key="5">
    <source>
        <dbReference type="EMBL" id="VDN60891.1"/>
    </source>
</evidence>
<evidence type="ECO:0000313" key="6">
    <source>
        <dbReference type="Proteomes" id="UP000038040"/>
    </source>
</evidence>
<evidence type="ECO:0000313" key="8">
    <source>
        <dbReference type="WBParaSite" id="DME_0001027401-mRNA-1"/>
    </source>
</evidence>
<proteinExistence type="predicted"/>
<dbReference type="STRING" id="318479.A0A158Q6J5"/>
<sequence length="887" mass="102261">MEQSFWIKLRYSADNDNDSDDFGRNLIKPRVHLKFSKTFGGIVTSPKVASPSAYDWKLIGYRPLEWILSGDINYWLKISIKSIEIPDEREKNLDDDERESLKGLIVQDFSFNICYSSCTLNQRSQLCGSIIASHAGYNAPKDFVTDFIIKTHIATVLFSAPAGSSFSLTWKQLLVHQAKVEISSNNISQSDASQFTCGEQLQPTYQAKYLKVPAENESDELFDIAQSFANMVSWRDMRRYRYKSGYANNLKCRWSIVRPKFTGISLKVISLDLEEHINCNYDYIAYSIGDIDFKDGQIRYLCEEYFQHLYFADGNYIKLCKHKDIGFEETYRNGEIIYIYFITDRNRSGKGFVIEYKLACLSFDYIFTSMGILDEIVHSPNYPDKYPANLTCNWSIVLESNRAILAKFVDMDIEEAVSCAKDSITLQEGYMAVDDPNKRLCGKQSDWNETFTSGRVFISFITDASVNKKGFALRLMEQIHDCSSDRLTINEGDWPKVLHSPNFPKLSPNSLDCQWVINAPVGHRIQFSVDPLTFDLQDTSGNNSYALFSKHLYRCIDDYLEVRDGPSKNSPLFGIYCRREPPSTIFSSGSYLYIRYRTDSYIESTGFNSTYEIATCGGTVVLATNKTSFIRSPNFPDPYPSKVECTCFAHLWLTYKENCSADSITMREHNATGEYILKPTCASITVIGKFFQTRRNIMSVFFQSQNNQARSSRMFCLQRKCGFEIVFKPSQIDHLMPQIACDWKFKAGIGYRYVLDFSFTKHQNFYQTAFDQTGCYPDVVVRNGVHDLPYFYGLNRHNFCENKTRFISSADVLSLTYDDRMTHFAKRELFTSNRNSERIYAPFRIEYLKVPQDYDSNSCMYHITTNLTIIINETDNLEYSIRFNPKG</sequence>
<dbReference type="CDD" id="cd00041">
    <property type="entry name" value="CUB"/>
    <property type="match status" value="4"/>
</dbReference>
<dbReference type="InterPro" id="IPR000859">
    <property type="entry name" value="CUB_dom"/>
</dbReference>
<dbReference type="Gene3D" id="2.60.120.290">
    <property type="entry name" value="Spermadhesin, CUB domain"/>
    <property type="match status" value="4"/>
</dbReference>
<evidence type="ECO:0000313" key="7">
    <source>
        <dbReference type="Proteomes" id="UP000274756"/>
    </source>
</evidence>
<accession>A0A158Q6J5</accession>
<comment type="caution">
    <text evidence="3">Lacks conserved residue(s) required for the propagation of feature annotation.</text>
</comment>
<dbReference type="PANTHER" id="PTHR24251">
    <property type="entry name" value="OVOCHYMASE-RELATED"/>
    <property type="match status" value="1"/>
</dbReference>
<evidence type="ECO:0000256" key="3">
    <source>
        <dbReference type="PROSITE-ProRule" id="PRU00059"/>
    </source>
</evidence>
<dbReference type="Proteomes" id="UP000038040">
    <property type="component" value="Unplaced"/>
</dbReference>
<dbReference type="Pfam" id="PF00431">
    <property type="entry name" value="CUB"/>
    <property type="match status" value="3"/>
</dbReference>
<dbReference type="Proteomes" id="UP000274756">
    <property type="component" value="Unassembled WGS sequence"/>
</dbReference>
<feature type="domain" description="CUB" evidence="4">
    <location>
        <begin position="616"/>
        <end position="730"/>
    </location>
</feature>
<dbReference type="SUPFAM" id="SSF49854">
    <property type="entry name" value="Spermadhesin, CUB domain"/>
    <property type="match status" value="4"/>
</dbReference>